<reference evidence="4" key="1">
    <citation type="submission" date="2021-01" db="EMBL/GenBank/DDBJ databases">
        <authorList>
            <person name="Corre E."/>
            <person name="Pelletier E."/>
            <person name="Niang G."/>
            <person name="Scheremetjew M."/>
            <person name="Finn R."/>
            <person name="Kale V."/>
            <person name="Holt S."/>
            <person name="Cochrane G."/>
            <person name="Meng A."/>
            <person name="Brown T."/>
            <person name="Cohen L."/>
        </authorList>
    </citation>
    <scope>NUCLEOTIDE SEQUENCE</scope>
    <source>
        <strain evidence="4">CCMP3105</strain>
    </source>
</reference>
<evidence type="ECO:0000259" key="3">
    <source>
        <dbReference type="Pfam" id="PF23621"/>
    </source>
</evidence>
<feature type="domain" description="BP74 N-terminal" evidence="3">
    <location>
        <begin position="90"/>
        <end position="176"/>
    </location>
</feature>
<sequence length="326" mass="33042">MGARRRAKALLWRLAALVHCAAATAAPDCGYRVGGAFVTLSIAGGSGSPAGPCPLADGGNCSNDTASPNTTALGPSLWGAALRRFTVRQWLVDEDFIDNAIVRLAGGSNLSMIPIFNRIILGTDCDEQWSWHVDPADVGGWAEIAVEVCDATPEYIQKNRQEWIRSPGAWCPWSVQGVISVDDRRIPEAGRNRRGKIRPTLQRSSLSRTNATVTTVASTPPAPAAGAVPSTSARATSGSGAPASASSGSNGTGPASGPARAGAAAGAPAEPQGRAAPALPEAALPAPAPAARTSGRAAQAGGAPAAAEAEPFTPKASSPAFLSRSP</sequence>
<dbReference type="InterPro" id="IPR056422">
    <property type="entry name" value="BP74_N"/>
</dbReference>
<evidence type="ECO:0000256" key="1">
    <source>
        <dbReference type="SAM" id="MobiDB-lite"/>
    </source>
</evidence>
<feature type="signal peptide" evidence="2">
    <location>
        <begin position="1"/>
        <end position="25"/>
    </location>
</feature>
<organism evidence="4">
    <name type="scientific">Alexandrium monilatum</name>
    <dbReference type="NCBI Taxonomy" id="311494"/>
    <lineage>
        <taxon>Eukaryota</taxon>
        <taxon>Sar</taxon>
        <taxon>Alveolata</taxon>
        <taxon>Dinophyceae</taxon>
        <taxon>Gonyaulacales</taxon>
        <taxon>Pyrocystaceae</taxon>
        <taxon>Alexandrium</taxon>
    </lineage>
</organism>
<feature type="region of interest" description="Disordered" evidence="1">
    <location>
        <begin position="190"/>
        <end position="326"/>
    </location>
</feature>
<evidence type="ECO:0000313" key="4">
    <source>
        <dbReference type="EMBL" id="CAE4591143.1"/>
    </source>
</evidence>
<name>A0A7S4QT50_9DINO</name>
<protein>
    <recommendedName>
        <fullName evidence="3">BP74 N-terminal domain-containing protein</fullName>
    </recommendedName>
</protein>
<feature type="compositionally biased region" description="Low complexity" evidence="1">
    <location>
        <begin position="211"/>
        <end position="311"/>
    </location>
</feature>
<keyword evidence="2" id="KW-0732">Signal</keyword>
<dbReference type="Pfam" id="PF23621">
    <property type="entry name" value="BP74_N"/>
    <property type="match status" value="1"/>
</dbReference>
<dbReference type="EMBL" id="HBNR01035388">
    <property type="protein sequence ID" value="CAE4591143.1"/>
    <property type="molecule type" value="Transcribed_RNA"/>
</dbReference>
<feature type="compositionally biased region" description="Polar residues" evidence="1">
    <location>
        <begin position="201"/>
        <end position="210"/>
    </location>
</feature>
<accession>A0A7S4QT50</accession>
<dbReference type="AlphaFoldDB" id="A0A7S4QT50"/>
<proteinExistence type="predicted"/>
<feature type="chain" id="PRO_5031404877" description="BP74 N-terminal domain-containing protein" evidence="2">
    <location>
        <begin position="26"/>
        <end position="326"/>
    </location>
</feature>
<evidence type="ECO:0000256" key="2">
    <source>
        <dbReference type="SAM" id="SignalP"/>
    </source>
</evidence>
<gene>
    <name evidence="4" type="ORF">AMON00008_LOCUS24292</name>
</gene>